<feature type="signal peptide" evidence="3">
    <location>
        <begin position="1"/>
        <end position="20"/>
    </location>
</feature>
<evidence type="ECO:0000313" key="5">
    <source>
        <dbReference type="Proteomes" id="UP001642464"/>
    </source>
</evidence>
<dbReference type="Proteomes" id="UP001642464">
    <property type="component" value="Unassembled WGS sequence"/>
</dbReference>
<comment type="caution">
    <text evidence="4">The sequence shown here is derived from an EMBL/GenBank/DDBJ whole genome shotgun (WGS) entry which is preliminary data.</text>
</comment>
<keyword evidence="3" id="KW-0732">Signal</keyword>
<keyword evidence="5" id="KW-1185">Reference proteome</keyword>
<proteinExistence type="predicted"/>
<evidence type="ECO:0000256" key="1">
    <source>
        <dbReference type="SAM" id="Coils"/>
    </source>
</evidence>
<feature type="chain" id="PRO_5046890598" evidence="3">
    <location>
        <begin position="21"/>
        <end position="649"/>
    </location>
</feature>
<sequence length="649" mass="71827">MKSSVVLVLVLALSAAHVQASVQKVLGLLKEMKSQGEDALEKEEKQHADYTAFCEKTLSEKDRAIEEGTERIERLKADIEKFEASVTTLTSELQAHQKEIEVAQQDSEKNTALRQQEESDYSSTHQEYQESIRAIGEALELLKAQKDSEAEAAMAQLKAKLGKKLEVFDPLGSETRSSAAYDFQSQGVVEMLEKLQVKFSEEKEALETLETSKKSSHQQVMDSLAKQVTTASEAQEEKTLFKSKAQQSLATAKTDLEEAESTLAEDVKYKKDLSFDCQKKATEFASNQKLRREELEAIEKASEIIAGKTVAGAQKHLESGGAGLTSKAAAELIDSADKVHIIGYAELLLAEAFAGRAPLSPQLSVLIQRLRNAEAGKNETLQGVREVLQKYLANLEAERRSEIEHEGFCQKELSLNNRTRKQKTAKIESLTAEIQQLQSSVAKLAEDIAEASSQITELSTALSEATRLRSDEKAQNRRTLFEAQAAQEAVTEALKLLQDAFEKSEGISFVQENSKTGVVKLLETVLGDFSRLEAETKAQENAAEQEFKTFKADSNADKASDLLGRIFGWRASKQTDAEHFDEKKSEQSRVLAQKEADLASSEAELESAEQYHKELAGQCLSSDSEAALQKAHREEEIQNLKTALKELEQ</sequence>
<organism evidence="4 5">
    <name type="scientific">Durusdinium trenchii</name>
    <dbReference type="NCBI Taxonomy" id="1381693"/>
    <lineage>
        <taxon>Eukaryota</taxon>
        <taxon>Sar</taxon>
        <taxon>Alveolata</taxon>
        <taxon>Dinophyceae</taxon>
        <taxon>Suessiales</taxon>
        <taxon>Symbiodiniaceae</taxon>
        <taxon>Durusdinium</taxon>
    </lineage>
</organism>
<accession>A0ABP0ND34</accession>
<reference evidence="4 5" key="1">
    <citation type="submission" date="2024-02" db="EMBL/GenBank/DDBJ databases">
        <authorList>
            <person name="Chen Y."/>
            <person name="Shah S."/>
            <person name="Dougan E. K."/>
            <person name="Thang M."/>
            <person name="Chan C."/>
        </authorList>
    </citation>
    <scope>NUCLEOTIDE SEQUENCE [LARGE SCALE GENOMIC DNA]</scope>
</reference>
<evidence type="ECO:0000256" key="3">
    <source>
        <dbReference type="SAM" id="SignalP"/>
    </source>
</evidence>
<keyword evidence="1" id="KW-0175">Coiled coil</keyword>
<feature type="coiled-coil region" evidence="1">
    <location>
        <begin position="378"/>
        <end position="468"/>
    </location>
</feature>
<evidence type="ECO:0000313" key="4">
    <source>
        <dbReference type="EMBL" id="CAK9060982.1"/>
    </source>
</evidence>
<dbReference type="EMBL" id="CAXAMM010027535">
    <property type="protein sequence ID" value="CAK9060982.1"/>
    <property type="molecule type" value="Genomic_DNA"/>
</dbReference>
<gene>
    <name evidence="4" type="ORF">SCF082_LOCUS32026</name>
</gene>
<feature type="coiled-coil region" evidence="1">
    <location>
        <begin position="58"/>
        <end position="145"/>
    </location>
</feature>
<name>A0ABP0ND34_9DINO</name>
<evidence type="ECO:0000256" key="2">
    <source>
        <dbReference type="SAM" id="MobiDB-lite"/>
    </source>
</evidence>
<protein>
    <submittedName>
        <fullName evidence="4">Uncharacterized protein</fullName>
    </submittedName>
</protein>
<feature type="compositionally biased region" description="Basic and acidic residues" evidence="2">
    <location>
        <begin position="577"/>
        <end position="597"/>
    </location>
</feature>
<feature type="region of interest" description="Disordered" evidence="2">
    <location>
        <begin position="577"/>
        <end position="607"/>
    </location>
</feature>
<dbReference type="Gene3D" id="1.20.5.730">
    <property type="entry name" value="Single helix bin"/>
    <property type="match status" value="1"/>
</dbReference>